<dbReference type="Proteomes" id="UP001190700">
    <property type="component" value="Unassembled WGS sequence"/>
</dbReference>
<dbReference type="Pfam" id="PF07727">
    <property type="entry name" value="RVT_2"/>
    <property type="match status" value="1"/>
</dbReference>
<dbReference type="EMBL" id="LGRX02004285">
    <property type="protein sequence ID" value="KAK3280738.1"/>
    <property type="molecule type" value="Genomic_DNA"/>
</dbReference>
<dbReference type="PANTHER" id="PTHR11439:SF483">
    <property type="entry name" value="PEPTIDE SYNTHASE GLIP-LIKE, PUTATIVE (AFU_ORTHOLOGUE AFUA_3G12920)-RELATED"/>
    <property type="match status" value="1"/>
</dbReference>
<dbReference type="InterPro" id="IPR013103">
    <property type="entry name" value="RVT_2"/>
</dbReference>
<evidence type="ECO:0000259" key="1">
    <source>
        <dbReference type="Pfam" id="PF07727"/>
    </source>
</evidence>
<evidence type="ECO:0000313" key="3">
    <source>
        <dbReference type="Proteomes" id="UP001190700"/>
    </source>
</evidence>
<name>A0AAE0GMG7_9CHLO</name>
<evidence type="ECO:0000313" key="2">
    <source>
        <dbReference type="EMBL" id="KAK3280738.1"/>
    </source>
</evidence>
<protein>
    <recommendedName>
        <fullName evidence="1">Reverse transcriptase Ty1/copia-type domain-containing protein</fullName>
    </recommendedName>
</protein>
<feature type="domain" description="Reverse transcriptase Ty1/copia-type" evidence="1">
    <location>
        <begin position="218"/>
        <end position="455"/>
    </location>
</feature>
<gene>
    <name evidence="2" type="ORF">CYMTET_11434</name>
</gene>
<dbReference type="CDD" id="cd09272">
    <property type="entry name" value="RNase_HI_RT_Ty1"/>
    <property type="match status" value="1"/>
</dbReference>
<reference evidence="2 3" key="1">
    <citation type="journal article" date="2015" name="Genome Biol. Evol.">
        <title>Comparative Genomics of a Bacterivorous Green Alga Reveals Evolutionary Causalities and Consequences of Phago-Mixotrophic Mode of Nutrition.</title>
        <authorList>
            <person name="Burns J.A."/>
            <person name="Paasch A."/>
            <person name="Narechania A."/>
            <person name="Kim E."/>
        </authorList>
    </citation>
    <scope>NUCLEOTIDE SEQUENCE [LARGE SCALE GENOMIC DNA]</scope>
    <source>
        <strain evidence="2 3">PLY_AMNH</strain>
    </source>
</reference>
<comment type="caution">
    <text evidence="2">The sequence shown here is derived from an EMBL/GenBank/DDBJ whole genome shotgun (WGS) entry which is preliminary data.</text>
</comment>
<proteinExistence type="predicted"/>
<dbReference type="PANTHER" id="PTHR11439">
    <property type="entry name" value="GAG-POL-RELATED RETROTRANSPOSON"/>
    <property type="match status" value="1"/>
</dbReference>
<sequence length="647" mass="72477">MLAMQNLLLPTSCMCKVVNSGMVSFCEKVDKLGKVVTTWDPSMVSPLKTNFMLTTLDADYHDPPPQLKDVSVIELGVFLPEDSDEILAVIKIDTVEGQYWTSLRSYLDTHSDRLPSPLPLIDSDRLNVHYPLFTRVMVDMGLDNMEEGLICARAVGASTVPYYVILLTNFTFIDLPAGKGYHQAAATPDAEFWMEAIHLELEALVRIKGALRMMEECDIPLGIKPLDMSLVLKVKLDKHNQLQKRKARICAKGNKQEYGVNYEDTFAPCTQLSSVRLVVVLALNLGLTVYHTDVETAFLNSALDEDLYARLPRGLQYEGFNHAKLLKAVYGLKQAGKEWFETSDAFVMSYDDRMQRSSVEPCLYFIMVDGLMVLILAYVDDYLVATNIRDWYTDFVTSFNSKYACKDLGILDLVMMGIGVRWGDGVAYLSQVGYIVQMIETYGLSEAKPAALPMSPGCVLSPSDGKDATIPYRALLGQLQWVAKCSRPGIMAAVSALSRFSACYGQEHFVAPKQVVRYLKGTLEYELRCVSLSTTEAEIIAMSEGAREIKYILNVLDNIVKVHRPVPVYCGNQSAIHLASDYVNNSRSKHIEVRNMYVREQVKAKDVEPLYTGSGLTLLLVPPFVPLRQRVRRFAPNNVTMYSVNEK</sequence>
<dbReference type="AlphaFoldDB" id="A0AAE0GMG7"/>
<organism evidence="2 3">
    <name type="scientific">Cymbomonas tetramitiformis</name>
    <dbReference type="NCBI Taxonomy" id="36881"/>
    <lineage>
        <taxon>Eukaryota</taxon>
        <taxon>Viridiplantae</taxon>
        <taxon>Chlorophyta</taxon>
        <taxon>Pyramimonadophyceae</taxon>
        <taxon>Pyramimonadales</taxon>
        <taxon>Pyramimonadaceae</taxon>
        <taxon>Cymbomonas</taxon>
    </lineage>
</organism>
<accession>A0AAE0GMG7</accession>
<keyword evidence="3" id="KW-1185">Reference proteome</keyword>